<protein>
    <submittedName>
        <fullName evidence="2">Diacylglycerol kinase</fullName>
    </submittedName>
</protein>
<evidence type="ECO:0000313" key="2">
    <source>
        <dbReference type="EMBL" id="EME88440.1"/>
    </source>
</evidence>
<organism evidence="2 3">
    <name type="scientific">Pseudocercospora fijiensis (strain CIRAD86)</name>
    <name type="common">Black leaf streak disease fungus</name>
    <name type="synonym">Mycosphaerella fijiensis</name>
    <dbReference type="NCBI Taxonomy" id="383855"/>
    <lineage>
        <taxon>Eukaryota</taxon>
        <taxon>Fungi</taxon>
        <taxon>Dikarya</taxon>
        <taxon>Ascomycota</taxon>
        <taxon>Pezizomycotina</taxon>
        <taxon>Dothideomycetes</taxon>
        <taxon>Dothideomycetidae</taxon>
        <taxon>Mycosphaerellales</taxon>
        <taxon>Mycosphaerellaceae</taxon>
        <taxon>Pseudocercospora</taxon>
    </lineage>
</organism>
<dbReference type="Pfam" id="PF00781">
    <property type="entry name" value="DAGK_cat"/>
    <property type="match status" value="1"/>
</dbReference>
<dbReference type="InterPro" id="IPR017438">
    <property type="entry name" value="ATP-NAD_kinase_N"/>
</dbReference>
<dbReference type="RefSeq" id="XP_007921474.1">
    <property type="nucleotide sequence ID" value="XM_007923283.1"/>
</dbReference>
<sequence length="425" mass="46722">MACVPVQDLRAKDDYHFLFVEANPDAEHDSKASPVLFKSAILTNPPQGLSIDYVAPRQGENCWEFRQDPAAVQPNFHVIVSTGSGTGLAAEVWKQLVKPGLEHIKVDEAKHYALHYTDSESTVSELTRDILLPQANLGVYQSVLLMSGDGGIVDIVNTLLSGNRSQNYRKPNIAIMPLGTGNALAHSAGITKDDTFGVKTWLRGGLQELPLFCARFSSGARLLTDEARKETPLHTMDGATVAHGAVVCSWGLHAGLVADSDTVEFRKFGVDRFKMAAQEALFPSDGSPPHVYRGKVSILRPREQNWQTIRHGEHAYVLATLCSQLEKGFTISPDTKPLDGKLRLVHFGPTTGEQAMSIMSKAYQGGQHVQDENVGYEEIEALRIDFDEVDARWRRVCIDGKIIRVEQGGWVEVRSGQKGVIDLIV</sequence>
<dbReference type="GO" id="GO:0001727">
    <property type="term" value="F:lipid kinase activity"/>
    <property type="evidence" value="ECO:0007669"/>
    <property type="project" value="TreeGrafter"/>
</dbReference>
<dbReference type="PANTHER" id="PTHR12358:SF108">
    <property type="entry name" value="DAGKC DOMAIN-CONTAINING PROTEIN"/>
    <property type="match status" value="1"/>
</dbReference>
<dbReference type="KEGG" id="pfj:MYCFIDRAFT_149102"/>
<dbReference type="eggNOG" id="ENOG502QPZS">
    <property type="taxonomic scope" value="Eukaryota"/>
</dbReference>
<dbReference type="OrthoDB" id="3853857at2759"/>
<gene>
    <name evidence="2" type="primary">SPK2</name>
    <name evidence="2" type="ORF">MYCFIDRAFT_149102</name>
</gene>
<dbReference type="GO" id="GO:0016020">
    <property type="term" value="C:membrane"/>
    <property type="evidence" value="ECO:0007669"/>
    <property type="project" value="TreeGrafter"/>
</dbReference>
<evidence type="ECO:0000313" key="3">
    <source>
        <dbReference type="Proteomes" id="UP000016932"/>
    </source>
</evidence>
<dbReference type="PROSITE" id="PS50146">
    <property type="entry name" value="DAGK"/>
    <property type="match status" value="1"/>
</dbReference>
<dbReference type="InterPro" id="IPR016064">
    <property type="entry name" value="NAD/diacylglycerol_kinase_sf"/>
</dbReference>
<keyword evidence="2" id="KW-0418">Kinase</keyword>
<dbReference type="AlphaFoldDB" id="N1Q762"/>
<dbReference type="VEuPathDB" id="FungiDB:MYCFIDRAFT_149102"/>
<accession>N1Q762</accession>
<dbReference type="Gene3D" id="3.40.50.10330">
    <property type="entry name" value="Probable inorganic polyphosphate/atp-NAD kinase, domain 1"/>
    <property type="match status" value="1"/>
</dbReference>
<reference evidence="2 3" key="1">
    <citation type="journal article" date="2012" name="PLoS Pathog.">
        <title>Diverse lifestyles and strategies of plant pathogenesis encoded in the genomes of eighteen Dothideomycetes fungi.</title>
        <authorList>
            <person name="Ohm R.A."/>
            <person name="Feau N."/>
            <person name="Henrissat B."/>
            <person name="Schoch C.L."/>
            <person name="Horwitz B.A."/>
            <person name="Barry K.W."/>
            <person name="Condon B.J."/>
            <person name="Copeland A.C."/>
            <person name="Dhillon B."/>
            <person name="Glaser F."/>
            <person name="Hesse C.N."/>
            <person name="Kosti I."/>
            <person name="LaButti K."/>
            <person name="Lindquist E.A."/>
            <person name="Lucas S."/>
            <person name="Salamov A.A."/>
            <person name="Bradshaw R.E."/>
            <person name="Ciuffetti L."/>
            <person name="Hamelin R.C."/>
            <person name="Kema G.H.J."/>
            <person name="Lawrence C."/>
            <person name="Scott J.A."/>
            <person name="Spatafora J.W."/>
            <person name="Turgeon B.G."/>
            <person name="de Wit P.J.G.M."/>
            <person name="Zhong S."/>
            <person name="Goodwin S.B."/>
            <person name="Grigoriev I.V."/>
        </authorList>
    </citation>
    <scope>NUCLEOTIDE SEQUENCE [LARGE SCALE GENOMIC DNA]</scope>
    <source>
        <strain evidence="2 3">CIRAD86</strain>
    </source>
</reference>
<dbReference type="InterPro" id="IPR050187">
    <property type="entry name" value="Lipid_Phosphate_FormReg"/>
</dbReference>
<keyword evidence="3" id="KW-1185">Reference proteome</keyword>
<evidence type="ECO:0000259" key="1">
    <source>
        <dbReference type="PROSITE" id="PS50146"/>
    </source>
</evidence>
<feature type="domain" description="DAGKc" evidence="1">
    <location>
        <begin position="71"/>
        <end position="194"/>
    </location>
</feature>
<dbReference type="PANTHER" id="PTHR12358">
    <property type="entry name" value="SPHINGOSINE KINASE"/>
    <property type="match status" value="1"/>
</dbReference>
<dbReference type="Gene3D" id="2.60.200.40">
    <property type="match status" value="1"/>
</dbReference>
<dbReference type="InterPro" id="IPR001206">
    <property type="entry name" value="Diacylglycerol_kinase_cat_dom"/>
</dbReference>
<dbReference type="SUPFAM" id="SSF111331">
    <property type="entry name" value="NAD kinase/diacylglycerol kinase-like"/>
    <property type="match status" value="1"/>
</dbReference>
<keyword evidence="2" id="KW-0808">Transferase</keyword>
<dbReference type="GO" id="GO:0005737">
    <property type="term" value="C:cytoplasm"/>
    <property type="evidence" value="ECO:0007669"/>
    <property type="project" value="TreeGrafter"/>
</dbReference>
<dbReference type="GeneID" id="19331435"/>
<dbReference type="EMBL" id="KB446555">
    <property type="protein sequence ID" value="EME88440.1"/>
    <property type="molecule type" value="Genomic_DNA"/>
</dbReference>
<dbReference type="GO" id="GO:0046512">
    <property type="term" value="P:sphingosine biosynthetic process"/>
    <property type="evidence" value="ECO:0007669"/>
    <property type="project" value="TreeGrafter"/>
</dbReference>
<dbReference type="STRING" id="383855.N1Q762"/>
<proteinExistence type="predicted"/>
<dbReference type="HOGENOM" id="CLU_021934_0_0_1"/>
<dbReference type="Proteomes" id="UP000016932">
    <property type="component" value="Unassembled WGS sequence"/>
</dbReference>
<name>N1Q762_PSEFD</name>